<dbReference type="EMBL" id="MU864985">
    <property type="protein sequence ID" value="KAK4461703.1"/>
    <property type="molecule type" value="Genomic_DNA"/>
</dbReference>
<gene>
    <name evidence="2" type="ORF">QBC42DRAFT_297460</name>
</gene>
<dbReference type="Pfam" id="PF06985">
    <property type="entry name" value="HET"/>
    <property type="match status" value="1"/>
</dbReference>
<proteinExistence type="predicted"/>
<organism evidence="2 3">
    <name type="scientific">Cladorrhinum samala</name>
    <dbReference type="NCBI Taxonomy" id="585594"/>
    <lineage>
        <taxon>Eukaryota</taxon>
        <taxon>Fungi</taxon>
        <taxon>Dikarya</taxon>
        <taxon>Ascomycota</taxon>
        <taxon>Pezizomycotina</taxon>
        <taxon>Sordariomycetes</taxon>
        <taxon>Sordariomycetidae</taxon>
        <taxon>Sordariales</taxon>
        <taxon>Podosporaceae</taxon>
        <taxon>Cladorrhinum</taxon>
    </lineage>
</organism>
<feature type="domain" description="Heterokaryon incompatibility" evidence="1">
    <location>
        <begin position="237"/>
        <end position="388"/>
    </location>
</feature>
<keyword evidence="3" id="KW-1185">Reference proteome</keyword>
<dbReference type="PANTHER" id="PTHR33112">
    <property type="entry name" value="DOMAIN PROTEIN, PUTATIVE-RELATED"/>
    <property type="match status" value="1"/>
</dbReference>
<dbReference type="InterPro" id="IPR010730">
    <property type="entry name" value="HET"/>
</dbReference>
<dbReference type="AlphaFoldDB" id="A0AAV9HLW2"/>
<sequence length="728" mass="81611">MSTEANQDPPQNSAKLELLKSDNANWNLILKHWAESLCYSCQEVLSYGNVAFDSRSKWPITERHINESPDGDWAACRSCEMIELTASIGCYFCRGVMKTAILRDLWVDEDEPGYAVSYDGIENCETCLKILYLNTSNIAVFKATRRYYEVASSAGIIMITEENLGLLITDSNPDLVLASYGLQFVQDQLHNCLTSSSHNCTPSPDSKATDWPARMLEISEDEITLKEFDVGKMPGQYAALSYCWGDKLELQQYPPYTSTNSTLPQLKLGLPTRSLPLTLQQSIQLCRWLGISYIWIDSLCIIQDSRSDWETEAVKMGAVYSRSKVTIIAAESTSCHSGFFDLFLEIIDLNLPIHKPFRLVMRPASATGFHSGVARVDPIDRRGWTYQEELLSTRHIKITADDIQWKCCMGTTCLCGFGADPEFMVQFDGMNSPGTIDTWNKVVEGFSQRLLTVHTDKLLAISSVARKFAPQIQSKYKDSGGCRVDYYAGIWAGGSLNYTQLLWYCINISDDMGEMGKCREDSWWRVPNTSVPDPFVAPSFSWASLNLGPESPLSFKDIRNIQYHLADVLDVNTTPTPTGDKFGMVVSGAVCVKAPLLRCTVRSHPTDYGLIRLVDLPVEFVDDTPYFDGTLTQYSLQSGQLSIRRSSDSESKPFSETQAWLLLLGGYCSREEVHTYYALLLGVKDSGYERLGLVLLFRLFAAGFGEDGRKDGVEFEKYESAKQEITIC</sequence>
<comment type="caution">
    <text evidence="2">The sequence shown here is derived from an EMBL/GenBank/DDBJ whole genome shotgun (WGS) entry which is preliminary data.</text>
</comment>
<name>A0AAV9HLW2_9PEZI</name>
<evidence type="ECO:0000259" key="1">
    <source>
        <dbReference type="Pfam" id="PF06985"/>
    </source>
</evidence>
<protein>
    <submittedName>
        <fullName evidence="2">Heterokaryon incompatibility protein-domain-containing protein</fullName>
    </submittedName>
</protein>
<evidence type="ECO:0000313" key="3">
    <source>
        <dbReference type="Proteomes" id="UP001321749"/>
    </source>
</evidence>
<accession>A0AAV9HLW2</accession>
<evidence type="ECO:0000313" key="2">
    <source>
        <dbReference type="EMBL" id="KAK4461703.1"/>
    </source>
</evidence>
<dbReference type="PANTHER" id="PTHR33112:SF9">
    <property type="entry name" value="HETEROKARYON INCOMPATIBILITY DOMAIN-CONTAINING PROTEIN"/>
    <property type="match status" value="1"/>
</dbReference>
<dbReference type="Proteomes" id="UP001321749">
    <property type="component" value="Unassembled WGS sequence"/>
</dbReference>
<reference evidence="2" key="2">
    <citation type="submission" date="2023-06" db="EMBL/GenBank/DDBJ databases">
        <authorList>
            <consortium name="Lawrence Berkeley National Laboratory"/>
            <person name="Mondo S.J."/>
            <person name="Hensen N."/>
            <person name="Bonometti L."/>
            <person name="Westerberg I."/>
            <person name="Brannstrom I.O."/>
            <person name="Guillou S."/>
            <person name="Cros-Aarteil S."/>
            <person name="Calhoun S."/>
            <person name="Haridas S."/>
            <person name="Kuo A."/>
            <person name="Pangilinan J."/>
            <person name="Riley R."/>
            <person name="Labutti K."/>
            <person name="Andreopoulos B."/>
            <person name="Lipzen A."/>
            <person name="Chen C."/>
            <person name="Yanf M."/>
            <person name="Daum C."/>
            <person name="Ng V."/>
            <person name="Clum A."/>
            <person name="Steindorff A."/>
            <person name="Ohm R."/>
            <person name="Martin F."/>
            <person name="Silar P."/>
            <person name="Natvig D."/>
            <person name="Lalanne C."/>
            <person name="Gautier V."/>
            <person name="Ament-Velasquez S.L."/>
            <person name="Kruys A."/>
            <person name="Hutchinson M.I."/>
            <person name="Powell A.J."/>
            <person name="Barry K."/>
            <person name="Miller A.N."/>
            <person name="Grigoriev I.V."/>
            <person name="Debuchy R."/>
            <person name="Gladieux P."/>
            <person name="Thoren M.H."/>
            <person name="Johannesson H."/>
        </authorList>
    </citation>
    <scope>NUCLEOTIDE SEQUENCE</scope>
    <source>
        <strain evidence="2">PSN324</strain>
    </source>
</reference>
<reference evidence="2" key="1">
    <citation type="journal article" date="2023" name="Mol. Phylogenet. Evol.">
        <title>Genome-scale phylogeny and comparative genomics of the fungal order Sordariales.</title>
        <authorList>
            <person name="Hensen N."/>
            <person name="Bonometti L."/>
            <person name="Westerberg I."/>
            <person name="Brannstrom I.O."/>
            <person name="Guillou S."/>
            <person name="Cros-Aarteil S."/>
            <person name="Calhoun S."/>
            <person name="Haridas S."/>
            <person name="Kuo A."/>
            <person name="Mondo S."/>
            <person name="Pangilinan J."/>
            <person name="Riley R."/>
            <person name="LaButti K."/>
            <person name="Andreopoulos B."/>
            <person name="Lipzen A."/>
            <person name="Chen C."/>
            <person name="Yan M."/>
            <person name="Daum C."/>
            <person name="Ng V."/>
            <person name="Clum A."/>
            <person name="Steindorff A."/>
            <person name="Ohm R.A."/>
            <person name="Martin F."/>
            <person name="Silar P."/>
            <person name="Natvig D.O."/>
            <person name="Lalanne C."/>
            <person name="Gautier V."/>
            <person name="Ament-Velasquez S.L."/>
            <person name="Kruys A."/>
            <person name="Hutchinson M.I."/>
            <person name="Powell A.J."/>
            <person name="Barry K."/>
            <person name="Miller A.N."/>
            <person name="Grigoriev I.V."/>
            <person name="Debuchy R."/>
            <person name="Gladieux P."/>
            <person name="Hiltunen Thoren M."/>
            <person name="Johannesson H."/>
        </authorList>
    </citation>
    <scope>NUCLEOTIDE SEQUENCE</scope>
    <source>
        <strain evidence="2">PSN324</strain>
    </source>
</reference>